<keyword evidence="1" id="KW-0732">Signal</keyword>
<dbReference type="Proteomes" id="UP000297975">
    <property type="component" value="Unassembled WGS sequence"/>
</dbReference>
<dbReference type="EMBL" id="SOPW01000003">
    <property type="protein sequence ID" value="TFB24074.1"/>
    <property type="molecule type" value="Genomic_DNA"/>
</dbReference>
<feature type="domain" description="GerMN" evidence="2">
    <location>
        <begin position="92"/>
        <end position="191"/>
    </location>
</feature>
<feature type="chain" id="PRO_5038545405" description="GerMN domain-containing protein" evidence="1">
    <location>
        <begin position="21"/>
        <end position="329"/>
    </location>
</feature>
<proteinExistence type="predicted"/>
<organism evidence="3 4">
    <name type="scientific">Filobacillus milosensis</name>
    <dbReference type="NCBI Taxonomy" id="94137"/>
    <lineage>
        <taxon>Bacteria</taxon>
        <taxon>Bacillati</taxon>
        <taxon>Bacillota</taxon>
        <taxon>Bacilli</taxon>
        <taxon>Bacillales</taxon>
        <taxon>Bacillaceae</taxon>
        <taxon>Filobacillus</taxon>
    </lineage>
</organism>
<evidence type="ECO:0000259" key="2">
    <source>
        <dbReference type="Pfam" id="PF10646"/>
    </source>
</evidence>
<evidence type="ECO:0000256" key="1">
    <source>
        <dbReference type="SAM" id="SignalP"/>
    </source>
</evidence>
<keyword evidence="4" id="KW-1185">Reference proteome</keyword>
<feature type="signal peptide" evidence="1">
    <location>
        <begin position="1"/>
        <end position="20"/>
    </location>
</feature>
<evidence type="ECO:0000313" key="4">
    <source>
        <dbReference type="Proteomes" id="UP000297975"/>
    </source>
</evidence>
<protein>
    <recommendedName>
        <fullName evidence="2">GerMN domain-containing protein</fullName>
    </recommendedName>
</protein>
<dbReference type="AlphaFoldDB" id="A0A4Y8IQZ1"/>
<dbReference type="PROSITE" id="PS51257">
    <property type="entry name" value="PROKAR_LIPOPROTEIN"/>
    <property type="match status" value="1"/>
</dbReference>
<accession>A0A4Y8IQZ1</accession>
<sequence>MLKKGILLVLILFVLCSCQKEDNDNHSIQNNAPSVIENVVDRKSTINNDKDQISESCAENSYASNKNTVKIYFRCTELDIYPLSVKPVLRDMTKEETLKNQVIFAIQQVLKGPTHEEIEKGFSSTFKDDTSDMLKEIKWQENGHLIVNFTDFSKIVPNASTSTGSSYMMASLNSTISQFKEVQTIEYQFDGSCESFYEWIQVGPCMDYIADNYRTENEGLKDDHKLNKSELHLTVNDVVDFEYLERKNAELRVAEYMSYEKYLKLFADSLNTSGGISPDRKMLVIQVYYPNGYKHPKAGFMKNCLATGIYDVETKEYLGGTFESLSSEK</sequence>
<dbReference type="OrthoDB" id="1267107at2"/>
<reference evidence="3 4" key="1">
    <citation type="submission" date="2019-03" db="EMBL/GenBank/DDBJ databases">
        <authorList>
            <person name="He R.-H."/>
        </authorList>
    </citation>
    <scope>NUCLEOTIDE SEQUENCE [LARGE SCALE GENOMIC DNA]</scope>
    <source>
        <strain evidence="4">SH 714</strain>
    </source>
</reference>
<name>A0A4Y8IQZ1_9BACI</name>
<gene>
    <name evidence="3" type="ORF">E3U55_04480</name>
</gene>
<dbReference type="Pfam" id="PF10646">
    <property type="entry name" value="Germane"/>
    <property type="match status" value="1"/>
</dbReference>
<dbReference type="InterPro" id="IPR019606">
    <property type="entry name" value="GerMN"/>
</dbReference>
<dbReference type="RefSeq" id="WP_134339132.1">
    <property type="nucleotide sequence ID" value="NZ_SOPW01000003.1"/>
</dbReference>
<comment type="caution">
    <text evidence="3">The sequence shown here is derived from an EMBL/GenBank/DDBJ whole genome shotgun (WGS) entry which is preliminary data.</text>
</comment>
<evidence type="ECO:0000313" key="3">
    <source>
        <dbReference type="EMBL" id="TFB24074.1"/>
    </source>
</evidence>